<dbReference type="Proteomes" id="UP001056120">
    <property type="component" value="Linkage Group LG28"/>
</dbReference>
<organism evidence="1 2">
    <name type="scientific">Smallanthus sonchifolius</name>
    <dbReference type="NCBI Taxonomy" id="185202"/>
    <lineage>
        <taxon>Eukaryota</taxon>
        <taxon>Viridiplantae</taxon>
        <taxon>Streptophyta</taxon>
        <taxon>Embryophyta</taxon>
        <taxon>Tracheophyta</taxon>
        <taxon>Spermatophyta</taxon>
        <taxon>Magnoliopsida</taxon>
        <taxon>eudicotyledons</taxon>
        <taxon>Gunneridae</taxon>
        <taxon>Pentapetalae</taxon>
        <taxon>asterids</taxon>
        <taxon>campanulids</taxon>
        <taxon>Asterales</taxon>
        <taxon>Asteraceae</taxon>
        <taxon>Asteroideae</taxon>
        <taxon>Heliantheae alliance</taxon>
        <taxon>Millerieae</taxon>
        <taxon>Smallanthus</taxon>
    </lineage>
</organism>
<name>A0ACB8YCI5_9ASTR</name>
<comment type="caution">
    <text evidence="1">The sequence shown here is derived from an EMBL/GenBank/DDBJ whole genome shotgun (WGS) entry which is preliminary data.</text>
</comment>
<evidence type="ECO:0000313" key="2">
    <source>
        <dbReference type="Proteomes" id="UP001056120"/>
    </source>
</evidence>
<protein>
    <submittedName>
        <fullName evidence="1">Uncharacterized protein</fullName>
    </submittedName>
</protein>
<sequence>MDATNANPALVEPPSTAITSPPHTHDLELDMAYDTFEPSSPLRYFSPFSPIYEVEDRDIALEVPTQGHGEDSKHTHMELKNAIHTLESEICGVKETLTNIAKEKTRDHHEFRAQLTQLSSIAPPAPSFPRDDDKKGEKLMLKGGILLNKPTRPNANDEDEPVNRGNIRLSPNEILIQKHIVQQLQDDNKKKEQNKNEYEDEKKLRAIIANLEEKAAKEIDELDPKLNLTLLVVPISFALQAISLDKPTSSNDLPSTKLIPNISYSKRRKLVLPNEDGDDASSPANSAKYEKSKVGTSKRDDLQIELYNGNLDKLIGAENSERNNFQIGLLKG</sequence>
<gene>
    <name evidence="1" type="ORF">L1987_83578</name>
</gene>
<evidence type="ECO:0000313" key="1">
    <source>
        <dbReference type="EMBL" id="KAI3683078.1"/>
    </source>
</evidence>
<keyword evidence="2" id="KW-1185">Reference proteome</keyword>
<accession>A0ACB8YCI5</accession>
<proteinExistence type="predicted"/>
<dbReference type="EMBL" id="CM042045">
    <property type="protein sequence ID" value="KAI3683078.1"/>
    <property type="molecule type" value="Genomic_DNA"/>
</dbReference>
<reference evidence="1 2" key="2">
    <citation type="journal article" date="2022" name="Mol. Ecol. Resour.">
        <title>The genomes of chicory, endive, great burdock and yacon provide insights into Asteraceae paleo-polyploidization history and plant inulin production.</title>
        <authorList>
            <person name="Fan W."/>
            <person name="Wang S."/>
            <person name="Wang H."/>
            <person name="Wang A."/>
            <person name="Jiang F."/>
            <person name="Liu H."/>
            <person name="Zhao H."/>
            <person name="Xu D."/>
            <person name="Zhang Y."/>
        </authorList>
    </citation>
    <scope>NUCLEOTIDE SEQUENCE [LARGE SCALE GENOMIC DNA]</scope>
    <source>
        <strain evidence="2">cv. Yunnan</strain>
        <tissue evidence="1">Leaves</tissue>
    </source>
</reference>
<reference evidence="2" key="1">
    <citation type="journal article" date="2022" name="Mol. Ecol. Resour.">
        <title>The genomes of chicory, endive, great burdock and yacon provide insights into Asteraceae palaeo-polyploidization history and plant inulin production.</title>
        <authorList>
            <person name="Fan W."/>
            <person name="Wang S."/>
            <person name="Wang H."/>
            <person name="Wang A."/>
            <person name="Jiang F."/>
            <person name="Liu H."/>
            <person name="Zhao H."/>
            <person name="Xu D."/>
            <person name="Zhang Y."/>
        </authorList>
    </citation>
    <scope>NUCLEOTIDE SEQUENCE [LARGE SCALE GENOMIC DNA]</scope>
    <source>
        <strain evidence="2">cv. Yunnan</strain>
    </source>
</reference>